<keyword evidence="13" id="KW-1185">Reference proteome</keyword>
<feature type="binding site" evidence="6">
    <location>
        <position position="327"/>
    </location>
    <ligand>
        <name>S-adenosyl-L-methionine</name>
        <dbReference type="ChEBI" id="CHEBI:59789"/>
    </ligand>
</feature>
<evidence type="ECO:0000256" key="2">
    <source>
        <dbReference type="ARBA" id="ARBA00022679"/>
    </source>
</evidence>
<dbReference type="Gene3D" id="3.40.50.150">
    <property type="entry name" value="Vaccinia Virus protein VP39"/>
    <property type="match status" value="1"/>
</dbReference>
<dbReference type="SUPFAM" id="SSF53335">
    <property type="entry name" value="S-adenosyl-L-methionine-dependent methyltransferases"/>
    <property type="match status" value="1"/>
</dbReference>
<dbReference type="Gene3D" id="2.70.160.11">
    <property type="entry name" value="Hnrnp arginine n-methyltransferase1"/>
    <property type="match status" value="1"/>
</dbReference>
<protein>
    <recommendedName>
        <fullName evidence="4">Protein arginine N-methyltransferase</fullName>
    </recommendedName>
</protein>
<dbReference type="GO" id="GO:0006355">
    <property type="term" value="P:regulation of DNA-templated transcription"/>
    <property type="evidence" value="ECO:0007669"/>
    <property type="project" value="TreeGrafter"/>
</dbReference>
<dbReference type="InterPro" id="IPR029063">
    <property type="entry name" value="SAM-dependent_MTases_sf"/>
</dbReference>
<evidence type="ECO:0000256" key="1">
    <source>
        <dbReference type="ARBA" id="ARBA00022603"/>
    </source>
</evidence>
<evidence type="ECO:0000256" key="3">
    <source>
        <dbReference type="ARBA" id="ARBA00022691"/>
    </source>
</evidence>
<feature type="domain" description="PRMT5 TIM barrel" evidence="10">
    <location>
        <begin position="36"/>
        <end position="291"/>
    </location>
</feature>
<keyword evidence="1 4" id="KW-0489">Methyltransferase</keyword>
<dbReference type="InterPro" id="IPR035075">
    <property type="entry name" value="PRMT5"/>
</dbReference>
<dbReference type="InterPro" id="IPR025799">
    <property type="entry name" value="Arg_MeTrfase"/>
</dbReference>
<feature type="domain" description="PRMT5 arginine-N-methyltransferase" evidence="9">
    <location>
        <begin position="300"/>
        <end position="461"/>
    </location>
</feature>
<dbReference type="PIRSF" id="PIRSF015894">
    <property type="entry name" value="Skb1_MeTrfase"/>
    <property type="match status" value="1"/>
</dbReference>
<evidence type="ECO:0000256" key="8">
    <source>
        <dbReference type="SAM" id="MobiDB-lite"/>
    </source>
</evidence>
<feature type="binding site" evidence="6">
    <location>
        <begin position="336"/>
        <end position="337"/>
    </location>
    <ligand>
        <name>S-adenosyl-L-methionine</name>
        <dbReference type="ChEBI" id="CHEBI:59789"/>
    </ligand>
</feature>
<dbReference type="Gene3D" id="3.20.20.150">
    <property type="entry name" value="Divalent-metal-dependent TIM barrel enzymes"/>
    <property type="match status" value="1"/>
</dbReference>
<dbReference type="InterPro" id="IPR035248">
    <property type="entry name" value="PRMT5_C"/>
</dbReference>
<dbReference type="Pfam" id="PF05185">
    <property type="entry name" value="PRMT5"/>
    <property type="match status" value="1"/>
</dbReference>
<dbReference type="InterPro" id="IPR035247">
    <property type="entry name" value="PRMT5_TIM"/>
</dbReference>
<feature type="site" description="Critical for specifying symmetric addition of methyl groups" evidence="7">
    <location>
        <position position="330"/>
    </location>
</feature>
<keyword evidence="2 4" id="KW-0808">Transferase</keyword>
<dbReference type="FunFam" id="2.70.160.11:FF:000003">
    <property type="entry name" value="Protein arginine N-methyltransferase 5"/>
    <property type="match status" value="1"/>
</dbReference>
<evidence type="ECO:0000256" key="7">
    <source>
        <dbReference type="PIRSR" id="PIRSR015894-3"/>
    </source>
</evidence>
<evidence type="ECO:0000256" key="4">
    <source>
        <dbReference type="PIRNR" id="PIRNR015894"/>
    </source>
</evidence>
<evidence type="ECO:0000313" key="12">
    <source>
        <dbReference type="EMBL" id="KAJ8908672.1"/>
    </source>
</evidence>
<dbReference type="PANTHER" id="PTHR10738">
    <property type="entry name" value="PROTEIN ARGININE N-METHYLTRANSFERASE 5"/>
    <property type="match status" value="1"/>
</dbReference>
<comment type="caution">
    <text evidence="12">The sequence shown here is derived from an EMBL/GenBank/DDBJ whole genome shotgun (WGS) entry which is preliminary data.</text>
</comment>
<keyword evidence="3 4" id="KW-0949">S-adenosyl-L-methionine</keyword>
<sequence length="632" mass="70222">MVVTHRETGEQICVGLEVQALPSIRPKMEAVEAIGADFVVGPLVHPRYERGVSEPDVSSDAPRIERNDPFTRSDMELSSSEWSSGFIGKLSPWIRCDSSSRRLSLMSEAALMQEIAFAKHLALRAVLTPPITRGCSGANFARALLSSLSLNPGMNIWVRVPLEGSVGGNPDDSDLSYSREEGTPDVWEDWNRLSTLCDGHPSLGVALELPANLPKNALERWNGEPVCALLVNANAFVLNRHGFPVLPRRHQEFVRQMFKYKCYIAVSGRSNSNSEGDRGAQQYIQYLGYLFGKQPGSTEAERFEAPYQDFLQSPLQPLADNLESNVYEVFEKDPVKYVRYREAVAKYLETRKGEDVVIMVLGAGRGPLVKSCLLASQETGVRVKIYAVEKNVNAVVTLRTLAASPAWSNVEVIATDMRVWIPQEKADLVVSELLGSFGDNELSPECLDGASKCLKENGVSIPASYTSFLAPLSSSKLRNEVRALGESTAVMETPYVVKIHSGFEISPSKECFTFTHPKKESTPRDNSRYAKLTFNPSESSMLTGLAGYFEAVLYDDVMISIRPESFSEGMFSWFPLYFPLRTPLPVRTSSEVEVHIWRKCSPSQVWYEWCITEPNITAIHNPNGRSYSMSLG</sequence>
<dbReference type="Pfam" id="PF17286">
    <property type="entry name" value="PRMT5_C"/>
    <property type="match status" value="1"/>
</dbReference>
<dbReference type="PROSITE" id="PS51678">
    <property type="entry name" value="SAM_MT_PRMT"/>
    <property type="match status" value="1"/>
</dbReference>
<feature type="active site" description="Proton donor/acceptor" evidence="5">
    <location>
        <position position="441"/>
    </location>
</feature>
<evidence type="ECO:0000313" key="13">
    <source>
        <dbReference type="Proteomes" id="UP001157974"/>
    </source>
</evidence>
<evidence type="ECO:0000259" key="11">
    <source>
        <dbReference type="Pfam" id="PF17286"/>
    </source>
</evidence>
<dbReference type="InterPro" id="IPR007857">
    <property type="entry name" value="Arg_MeTrfase_PRMT5"/>
</dbReference>
<feature type="binding site" evidence="6">
    <location>
        <begin position="416"/>
        <end position="417"/>
    </location>
    <ligand>
        <name>S-adenosyl-L-methionine</name>
        <dbReference type="ChEBI" id="CHEBI:59789"/>
    </ligand>
</feature>
<feature type="binding site" evidence="6">
    <location>
        <position position="389"/>
    </location>
    <ligand>
        <name>S-adenosyl-L-methionine</name>
        <dbReference type="ChEBI" id="CHEBI:59789"/>
    </ligand>
</feature>
<comment type="similarity">
    <text evidence="4">Belongs to the class I-like SAM-binding methyltransferase superfamily.</text>
</comment>
<dbReference type="AlphaFoldDB" id="A0AAV8V458"/>
<organism evidence="12 13">
    <name type="scientific">Rhodosorus marinus</name>
    <dbReference type="NCBI Taxonomy" id="101924"/>
    <lineage>
        <taxon>Eukaryota</taxon>
        <taxon>Rhodophyta</taxon>
        <taxon>Stylonematophyceae</taxon>
        <taxon>Stylonematales</taxon>
        <taxon>Stylonemataceae</taxon>
        <taxon>Rhodosorus</taxon>
    </lineage>
</organism>
<feature type="compositionally biased region" description="Basic and acidic residues" evidence="8">
    <location>
        <begin position="62"/>
        <end position="75"/>
    </location>
</feature>
<dbReference type="PANTHER" id="PTHR10738:SF0">
    <property type="entry name" value="PROTEIN ARGININE N-METHYLTRANSFERASE 5"/>
    <property type="match status" value="1"/>
</dbReference>
<dbReference type="Proteomes" id="UP001157974">
    <property type="component" value="Unassembled WGS sequence"/>
</dbReference>
<evidence type="ECO:0000256" key="6">
    <source>
        <dbReference type="PIRSR" id="PIRSR015894-2"/>
    </source>
</evidence>
<accession>A0AAV8V458</accession>
<dbReference type="GO" id="GO:0016274">
    <property type="term" value="F:protein-arginine N-methyltransferase activity"/>
    <property type="evidence" value="ECO:0007669"/>
    <property type="project" value="InterPro"/>
</dbReference>
<feature type="region of interest" description="Disordered" evidence="8">
    <location>
        <begin position="51"/>
        <end position="76"/>
    </location>
</feature>
<evidence type="ECO:0000259" key="10">
    <source>
        <dbReference type="Pfam" id="PF17285"/>
    </source>
</evidence>
<gene>
    <name evidence="12" type="ORF">NDN08_005377</name>
</gene>
<dbReference type="GO" id="GO:0005829">
    <property type="term" value="C:cytosol"/>
    <property type="evidence" value="ECO:0007669"/>
    <property type="project" value="TreeGrafter"/>
</dbReference>
<dbReference type="Pfam" id="PF17285">
    <property type="entry name" value="PRMT5_TIM"/>
    <property type="match status" value="1"/>
</dbReference>
<evidence type="ECO:0000259" key="9">
    <source>
        <dbReference type="Pfam" id="PF05185"/>
    </source>
</evidence>
<dbReference type="EMBL" id="JAMWBK010000001">
    <property type="protein sequence ID" value="KAJ8908672.1"/>
    <property type="molecule type" value="Genomic_DNA"/>
</dbReference>
<feature type="domain" description="PRMT5 oligomerisation" evidence="11">
    <location>
        <begin position="464"/>
        <end position="629"/>
    </location>
</feature>
<dbReference type="GO" id="GO:0005634">
    <property type="term" value="C:nucleus"/>
    <property type="evidence" value="ECO:0007669"/>
    <property type="project" value="TreeGrafter"/>
</dbReference>
<proteinExistence type="inferred from homology"/>
<dbReference type="GO" id="GO:0032259">
    <property type="term" value="P:methylation"/>
    <property type="evidence" value="ECO:0007669"/>
    <property type="project" value="UniProtKB-KW"/>
</dbReference>
<name>A0AAV8V458_9RHOD</name>
<feature type="active site" description="Proton donor/acceptor" evidence="5">
    <location>
        <position position="432"/>
    </location>
</feature>
<evidence type="ECO:0000256" key="5">
    <source>
        <dbReference type="PIRSR" id="PIRSR015894-1"/>
    </source>
</evidence>
<reference evidence="12 13" key="1">
    <citation type="journal article" date="2023" name="Nat. Commun.">
        <title>Origin of minicircular mitochondrial genomes in red algae.</title>
        <authorList>
            <person name="Lee Y."/>
            <person name="Cho C.H."/>
            <person name="Lee Y.M."/>
            <person name="Park S.I."/>
            <person name="Yang J.H."/>
            <person name="West J.A."/>
            <person name="Bhattacharya D."/>
            <person name="Yoon H.S."/>
        </authorList>
    </citation>
    <scope>NUCLEOTIDE SEQUENCE [LARGE SCALE GENOMIC DNA]</scope>
    <source>
        <strain evidence="12 13">CCMP1338</strain>
        <tissue evidence="12">Whole cell</tissue>
    </source>
</reference>